<feature type="transmembrane region" description="Helical" evidence="1">
    <location>
        <begin position="12"/>
        <end position="34"/>
    </location>
</feature>
<evidence type="ECO:0000256" key="1">
    <source>
        <dbReference type="SAM" id="Phobius"/>
    </source>
</evidence>
<keyword evidence="1" id="KW-0812">Transmembrane</keyword>
<dbReference type="Pfam" id="PF02517">
    <property type="entry name" value="Rce1-like"/>
    <property type="match status" value="1"/>
</dbReference>
<name>A0A1F7YLK7_9BACT</name>
<dbReference type="GO" id="GO:0004175">
    <property type="term" value="F:endopeptidase activity"/>
    <property type="evidence" value="ECO:0007669"/>
    <property type="project" value="UniProtKB-ARBA"/>
</dbReference>
<accession>A0A1F7YLK7</accession>
<organism evidence="3 4">
    <name type="scientific">Candidatus Woesebacteria bacterium RIFCSPHIGHO2_01_FULL_41_10</name>
    <dbReference type="NCBI Taxonomy" id="1802500"/>
    <lineage>
        <taxon>Bacteria</taxon>
        <taxon>Candidatus Woeseibacteriota</taxon>
    </lineage>
</organism>
<proteinExistence type="predicted"/>
<dbReference type="GO" id="GO:0080120">
    <property type="term" value="P:CAAX-box protein maturation"/>
    <property type="evidence" value="ECO:0007669"/>
    <property type="project" value="UniProtKB-ARBA"/>
</dbReference>
<sequence>MATKTNIDQKLQYVRHVTVFYAYIFIVWGFYRLLIQFPEVIEETIVKPLIWLVPVYILVKREGADRSLLGLNANRIFPAIYGMLTLGFIFAVAAMVVNYLKYNGFYFASNVGQGLFVVSLGLSIITAITEEIAFRGYLFGRLQGIVQKEWLANGITSVGWLFVHFPNALFNWGFNTQELVIYSILVFGFSLAATFMYARTKTIIAPVLLHILWQWPIILFR</sequence>
<feature type="domain" description="CAAX prenyl protease 2/Lysostaphin resistance protein A-like" evidence="2">
    <location>
        <begin position="115"/>
        <end position="215"/>
    </location>
</feature>
<comment type="caution">
    <text evidence="3">The sequence shown here is derived from an EMBL/GenBank/DDBJ whole genome shotgun (WGS) entry which is preliminary data.</text>
</comment>
<dbReference type="InterPro" id="IPR003675">
    <property type="entry name" value="Rce1/LyrA-like_dom"/>
</dbReference>
<evidence type="ECO:0000259" key="2">
    <source>
        <dbReference type="Pfam" id="PF02517"/>
    </source>
</evidence>
<keyword evidence="1" id="KW-1133">Transmembrane helix</keyword>
<feature type="transmembrane region" description="Helical" evidence="1">
    <location>
        <begin position="203"/>
        <end position="220"/>
    </location>
</feature>
<protein>
    <recommendedName>
        <fullName evidence="2">CAAX prenyl protease 2/Lysostaphin resistance protein A-like domain-containing protein</fullName>
    </recommendedName>
</protein>
<dbReference type="STRING" id="1802500.A2801_04395"/>
<feature type="transmembrane region" description="Helical" evidence="1">
    <location>
        <begin position="179"/>
        <end position="198"/>
    </location>
</feature>
<dbReference type="AlphaFoldDB" id="A0A1F7YLK7"/>
<dbReference type="Proteomes" id="UP000177263">
    <property type="component" value="Unassembled WGS sequence"/>
</dbReference>
<gene>
    <name evidence="3" type="ORF">A2801_04395</name>
</gene>
<feature type="transmembrane region" description="Helical" evidence="1">
    <location>
        <begin position="150"/>
        <end position="173"/>
    </location>
</feature>
<reference evidence="3 4" key="1">
    <citation type="journal article" date="2016" name="Nat. Commun.">
        <title>Thousands of microbial genomes shed light on interconnected biogeochemical processes in an aquifer system.</title>
        <authorList>
            <person name="Anantharaman K."/>
            <person name="Brown C.T."/>
            <person name="Hug L.A."/>
            <person name="Sharon I."/>
            <person name="Castelle C.J."/>
            <person name="Probst A.J."/>
            <person name="Thomas B.C."/>
            <person name="Singh A."/>
            <person name="Wilkins M.J."/>
            <person name="Karaoz U."/>
            <person name="Brodie E.L."/>
            <person name="Williams K.H."/>
            <person name="Hubbard S.S."/>
            <person name="Banfield J.F."/>
        </authorList>
    </citation>
    <scope>NUCLEOTIDE SEQUENCE [LARGE SCALE GENOMIC DNA]</scope>
</reference>
<dbReference type="EMBL" id="MGGM01000033">
    <property type="protein sequence ID" value="OGM28236.1"/>
    <property type="molecule type" value="Genomic_DNA"/>
</dbReference>
<feature type="transmembrane region" description="Helical" evidence="1">
    <location>
        <begin position="80"/>
        <end position="100"/>
    </location>
</feature>
<keyword evidence="1" id="KW-0472">Membrane</keyword>
<evidence type="ECO:0000313" key="4">
    <source>
        <dbReference type="Proteomes" id="UP000177263"/>
    </source>
</evidence>
<feature type="transmembrane region" description="Helical" evidence="1">
    <location>
        <begin position="106"/>
        <end position="129"/>
    </location>
</feature>
<evidence type="ECO:0000313" key="3">
    <source>
        <dbReference type="EMBL" id="OGM28236.1"/>
    </source>
</evidence>